<evidence type="ECO:0000256" key="1">
    <source>
        <dbReference type="ARBA" id="ARBA00004141"/>
    </source>
</evidence>
<feature type="domain" description="O-antigen ligase-related" evidence="7">
    <location>
        <begin position="245"/>
        <end position="387"/>
    </location>
</feature>
<accession>A0A7V8V6M5</accession>
<feature type="transmembrane region" description="Helical" evidence="6">
    <location>
        <begin position="374"/>
        <end position="395"/>
    </location>
</feature>
<evidence type="ECO:0000313" key="9">
    <source>
        <dbReference type="Proteomes" id="UP000551616"/>
    </source>
</evidence>
<dbReference type="RefSeq" id="WP_207397345.1">
    <property type="nucleotide sequence ID" value="NZ_JABRWO010000008.1"/>
</dbReference>
<evidence type="ECO:0000256" key="5">
    <source>
        <dbReference type="SAM" id="MobiDB-lite"/>
    </source>
</evidence>
<keyword evidence="2 6" id="KW-0812">Transmembrane</keyword>
<dbReference type="InterPro" id="IPR051533">
    <property type="entry name" value="WaaL-like"/>
</dbReference>
<feature type="transmembrane region" description="Helical" evidence="6">
    <location>
        <begin position="204"/>
        <end position="227"/>
    </location>
</feature>
<dbReference type="InterPro" id="IPR011990">
    <property type="entry name" value="TPR-like_helical_dom_sf"/>
</dbReference>
<evidence type="ECO:0000256" key="3">
    <source>
        <dbReference type="ARBA" id="ARBA00022989"/>
    </source>
</evidence>
<evidence type="ECO:0000256" key="6">
    <source>
        <dbReference type="SAM" id="Phobius"/>
    </source>
</evidence>
<dbReference type="Pfam" id="PF04932">
    <property type="entry name" value="Wzy_C"/>
    <property type="match status" value="1"/>
</dbReference>
<feature type="transmembrane region" description="Helical" evidence="6">
    <location>
        <begin position="529"/>
        <end position="547"/>
    </location>
</feature>
<feature type="transmembrane region" description="Helical" evidence="6">
    <location>
        <begin position="425"/>
        <end position="444"/>
    </location>
</feature>
<sequence length="754" mass="82566">MAAKHKKDRRPTNEPSGSSLLPNFVGTGIAFLAVATPLVSSEGSPERGAELWLAVAWCLLLVLWGATALMKPKLEIRWSWTETCLAGFLVWLTISTWHVAGEGNLRAAFNSYWDYAHVLIAYFLIRQWIVNDSQRHAVLSAMICLAVFVSSFAVYQYVVEMPAQRASYEANAEQILIDNGIDPTPGNPVRSLFESRLNSTEPTATFTLTNSLAGFLVPWILISLGWLKNSFSPDTNWKRVGGFALAIALMGICLLLTKSRTAWLATLFGLTLLGLYGTSIGRRVSWVIPATGLTAALGLFMLGFVTGVLDVEVLSEAPKSVLYRLQYWQGAAAIIANHPLFGCGLGNFQGYYPEFMLPMASETVADPHNFIFEVWASAGTPALLLLVAAMVFWTLQIARAPNPTDTTVEAAKPANQDDPRSAYPLWLGAGLALLFAPLLQMIMQEVSPDYMPVIIGIIPTGFVAWTLWGQPISQNLRLWMSIAIAALVINLLAAGGISFPSVAGSLFLLAAIASPAHCSILLEDGPKKMIPLGVGAIGLMVVTLWGIQPSQARRTQMSLSTLAGRQGDWRAMEQHVKLATAADTWSKEGPAALANVYFQGWVNNSDASLKDREPLLVGLEDALAETFRRAGHSFPLHSTAGEWFLDVYRQSDDPDHLLVAINHFREATHLFPNRAIHQAQLAWALHLADLKEESIAHADEALRLDKLNPHAERYLNRLKIHDPGPWKTVENQKPAPDPELSAKQVIENLRTMGG</sequence>
<feature type="transmembrane region" description="Helical" evidence="6">
    <location>
        <begin position="137"/>
        <end position="158"/>
    </location>
</feature>
<feature type="transmembrane region" description="Helical" evidence="6">
    <location>
        <begin position="450"/>
        <end position="469"/>
    </location>
</feature>
<feature type="transmembrane region" description="Helical" evidence="6">
    <location>
        <begin position="20"/>
        <end position="39"/>
    </location>
</feature>
<protein>
    <recommendedName>
        <fullName evidence="7">O-antigen ligase-related domain-containing protein</fullName>
    </recommendedName>
</protein>
<feature type="transmembrane region" description="Helical" evidence="6">
    <location>
        <begin position="51"/>
        <end position="70"/>
    </location>
</feature>
<evidence type="ECO:0000259" key="7">
    <source>
        <dbReference type="Pfam" id="PF04932"/>
    </source>
</evidence>
<dbReference type="InterPro" id="IPR007016">
    <property type="entry name" value="O-antigen_ligase-rel_domated"/>
</dbReference>
<evidence type="ECO:0000256" key="4">
    <source>
        <dbReference type="ARBA" id="ARBA00023136"/>
    </source>
</evidence>
<dbReference type="EMBL" id="JABRWO010000008">
    <property type="protein sequence ID" value="MBA2115923.1"/>
    <property type="molecule type" value="Genomic_DNA"/>
</dbReference>
<feature type="region of interest" description="Disordered" evidence="5">
    <location>
        <begin position="1"/>
        <end position="20"/>
    </location>
</feature>
<keyword evidence="3 6" id="KW-1133">Transmembrane helix</keyword>
<feature type="transmembrane region" description="Helical" evidence="6">
    <location>
        <begin position="239"/>
        <end position="257"/>
    </location>
</feature>
<feature type="transmembrane region" description="Helical" evidence="6">
    <location>
        <begin position="476"/>
        <end position="497"/>
    </location>
</feature>
<feature type="transmembrane region" description="Helical" evidence="6">
    <location>
        <begin position="112"/>
        <end position="130"/>
    </location>
</feature>
<feature type="transmembrane region" description="Helical" evidence="6">
    <location>
        <begin position="263"/>
        <end position="279"/>
    </location>
</feature>
<keyword evidence="9" id="KW-1185">Reference proteome</keyword>
<gene>
    <name evidence="8" type="ORF">HOV93_31100</name>
</gene>
<dbReference type="AlphaFoldDB" id="A0A7V8V6M5"/>
<feature type="transmembrane region" description="Helical" evidence="6">
    <location>
        <begin position="82"/>
        <end position="100"/>
    </location>
</feature>
<dbReference type="Gene3D" id="1.25.40.10">
    <property type="entry name" value="Tetratricopeptide repeat domain"/>
    <property type="match status" value="1"/>
</dbReference>
<evidence type="ECO:0000256" key="2">
    <source>
        <dbReference type="ARBA" id="ARBA00022692"/>
    </source>
</evidence>
<dbReference type="Proteomes" id="UP000551616">
    <property type="component" value="Unassembled WGS sequence"/>
</dbReference>
<dbReference type="PANTHER" id="PTHR37422:SF13">
    <property type="entry name" value="LIPOPOLYSACCHARIDE BIOSYNTHESIS PROTEIN PA4999-RELATED"/>
    <property type="match status" value="1"/>
</dbReference>
<name>A0A7V8V6M5_9BACT</name>
<comment type="subcellular location">
    <subcellularLocation>
        <location evidence="1">Membrane</location>
        <topology evidence="1">Multi-pass membrane protein</topology>
    </subcellularLocation>
</comment>
<dbReference type="PANTHER" id="PTHR37422">
    <property type="entry name" value="TEICHURONIC ACID BIOSYNTHESIS PROTEIN TUAE"/>
    <property type="match status" value="1"/>
</dbReference>
<reference evidence="8 9" key="1">
    <citation type="submission" date="2020-05" db="EMBL/GenBank/DDBJ databases">
        <title>Bremerella alba sp. nov., a novel planctomycete isolated from the surface of the macroalga Fucus spiralis.</title>
        <authorList>
            <person name="Godinho O."/>
            <person name="Botelho R."/>
            <person name="Albuquerque L."/>
            <person name="Wiegand S."/>
            <person name="Da Costa M.S."/>
            <person name="Lobo-Da-Cunha A."/>
            <person name="Jogler C."/>
            <person name="Lage O.M."/>
        </authorList>
    </citation>
    <scope>NUCLEOTIDE SEQUENCE [LARGE SCALE GENOMIC DNA]</scope>
    <source>
        <strain evidence="8 9">FF15</strain>
    </source>
</reference>
<proteinExistence type="predicted"/>
<evidence type="ECO:0000313" key="8">
    <source>
        <dbReference type="EMBL" id="MBA2115923.1"/>
    </source>
</evidence>
<dbReference type="GO" id="GO:0016020">
    <property type="term" value="C:membrane"/>
    <property type="evidence" value="ECO:0007669"/>
    <property type="project" value="UniProtKB-SubCell"/>
</dbReference>
<organism evidence="8 9">
    <name type="scientific">Bremerella alba</name>
    <dbReference type="NCBI Taxonomy" id="980252"/>
    <lineage>
        <taxon>Bacteria</taxon>
        <taxon>Pseudomonadati</taxon>
        <taxon>Planctomycetota</taxon>
        <taxon>Planctomycetia</taxon>
        <taxon>Pirellulales</taxon>
        <taxon>Pirellulaceae</taxon>
        <taxon>Bremerella</taxon>
    </lineage>
</organism>
<keyword evidence="4 6" id="KW-0472">Membrane</keyword>
<comment type="caution">
    <text evidence="8">The sequence shown here is derived from an EMBL/GenBank/DDBJ whole genome shotgun (WGS) entry which is preliminary data.</text>
</comment>
<feature type="transmembrane region" description="Helical" evidence="6">
    <location>
        <begin position="286"/>
        <end position="309"/>
    </location>
</feature>